<dbReference type="AlphaFoldDB" id="A0A0F9AP87"/>
<sequence>MREQLGLPPRQTEATVRYNRAERDKIEERFIALELASQGLADENKRLRGLIRRGKAFTVNPHSLVTDLQDIGSV</sequence>
<protein>
    <submittedName>
        <fullName evidence="1">Uncharacterized protein</fullName>
    </submittedName>
</protein>
<gene>
    <name evidence="1" type="ORF">LCGC14_2887960</name>
</gene>
<name>A0A0F9AP87_9ZZZZ</name>
<accession>A0A0F9AP87</accession>
<feature type="non-terminal residue" evidence="1">
    <location>
        <position position="74"/>
    </location>
</feature>
<evidence type="ECO:0000313" key="1">
    <source>
        <dbReference type="EMBL" id="KKK74021.1"/>
    </source>
</evidence>
<organism evidence="1">
    <name type="scientific">marine sediment metagenome</name>
    <dbReference type="NCBI Taxonomy" id="412755"/>
    <lineage>
        <taxon>unclassified sequences</taxon>
        <taxon>metagenomes</taxon>
        <taxon>ecological metagenomes</taxon>
    </lineage>
</organism>
<comment type="caution">
    <text evidence="1">The sequence shown here is derived from an EMBL/GenBank/DDBJ whole genome shotgun (WGS) entry which is preliminary data.</text>
</comment>
<reference evidence="1" key="1">
    <citation type="journal article" date="2015" name="Nature">
        <title>Complex archaea that bridge the gap between prokaryotes and eukaryotes.</title>
        <authorList>
            <person name="Spang A."/>
            <person name="Saw J.H."/>
            <person name="Jorgensen S.L."/>
            <person name="Zaremba-Niedzwiedzka K."/>
            <person name="Martijn J."/>
            <person name="Lind A.E."/>
            <person name="van Eijk R."/>
            <person name="Schleper C."/>
            <person name="Guy L."/>
            <person name="Ettema T.J."/>
        </authorList>
    </citation>
    <scope>NUCLEOTIDE SEQUENCE</scope>
</reference>
<dbReference type="EMBL" id="LAZR01056516">
    <property type="protein sequence ID" value="KKK74021.1"/>
    <property type="molecule type" value="Genomic_DNA"/>
</dbReference>
<proteinExistence type="predicted"/>